<dbReference type="EMBL" id="JAECZO010000181">
    <property type="protein sequence ID" value="KAK7198852.1"/>
    <property type="molecule type" value="Genomic_DNA"/>
</dbReference>
<dbReference type="Proteomes" id="UP001430356">
    <property type="component" value="Unassembled WGS sequence"/>
</dbReference>
<comment type="caution">
    <text evidence="1">The sequence shown here is derived from an EMBL/GenBank/DDBJ whole genome shotgun (WGS) entry which is preliminary data.</text>
</comment>
<dbReference type="Gene3D" id="1.20.58.1910">
    <property type="match status" value="1"/>
</dbReference>
<dbReference type="PANTHER" id="PTHR33594">
    <property type="entry name" value="SUPERFAMILY HYDROLASE, PUTATIVE (AFU_ORTHOLOGUE AFUA_1G03035)-RELATED"/>
    <property type="match status" value="1"/>
</dbReference>
<evidence type="ECO:0008006" key="3">
    <source>
        <dbReference type="Google" id="ProtNLM"/>
    </source>
</evidence>
<dbReference type="PANTHER" id="PTHR33594:SF1">
    <property type="entry name" value="HD_PDEASE DOMAIN-CONTAINING PROTEIN"/>
    <property type="match status" value="1"/>
</dbReference>
<sequence>MEEVHRALWTRCTAFVAAACAGRDASHGLAHMRQVTEQAILLYLMDASSSVAPGERSGMLYRLILVGMLHDVADHKYDVDGTLHHRVSAFIAAEAAALVAHATDADPSTFSIPLPGGHTSEQEAGVARLLLTSLDAISYSKEVKRGMRWFVSALSDGSVEAASATSSWVAVRDYVSDSDKLEAIGSEGLLRCYEYTCARFRAAAAAAAAAHVQAPPPQHQTTSIAEMEKQLETVLLREVVDHFHDKLVRLLPLFIVTSAGKYLGAPRAAEMAAALAEWQLQGPPPVATYWRNAAVEYTPV</sequence>
<evidence type="ECO:0000313" key="1">
    <source>
        <dbReference type="EMBL" id="KAK7198852.1"/>
    </source>
</evidence>
<proteinExistence type="predicted"/>
<dbReference type="SUPFAM" id="SSF109604">
    <property type="entry name" value="HD-domain/PDEase-like"/>
    <property type="match status" value="1"/>
</dbReference>
<accession>A0AAW0F0W6</accession>
<protein>
    <recommendedName>
        <fullName evidence="3">HD/PDEase domain-containing protein</fullName>
    </recommendedName>
</protein>
<evidence type="ECO:0000313" key="2">
    <source>
        <dbReference type="Proteomes" id="UP001430356"/>
    </source>
</evidence>
<dbReference type="AlphaFoldDB" id="A0AAW0F0W6"/>
<dbReference type="Gene3D" id="1.10.472.50">
    <property type="entry name" value="HD-domain/PDEase-like"/>
    <property type="match status" value="1"/>
</dbReference>
<keyword evidence="2" id="KW-1185">Reference proteome</keyword>
<gene>
    <name evidence="1" type="ORF">NESM_000851400</name>
</gene>
<name>A0AAW0F0W6_9TRYP</name>
<reference evidence="1 2" key="1">
    <citation type="journal article" date="2021" name="MBio">
        <title>A New Model Trypanosomatid, Novymonas esmeraldas: Genomic Perception of Its 'Candidatus Pandoraea novymonadis' Endosymbiont.</title>
        <authorList>
            <person name="Zakharova A."/>
            <person name="Saura A."/>
            <person name="Butenko A."/>
            <person name="Podesvova L."/>
            <person name="Warmusova S."/>
            <person name="Kostygov A.Y."/>
            <person name="Nenarokova A."/>
            <person name="Lukes J."/>
            <person name="Opperdoes F.R."/>
            <person name="Yurchenko V."/>
        </authorList>
    </citation>
    <scope>NUCLEOTIDE SEQUENCE [LARGE SCALE GENOMIC DNA]</scope>
    <source>
        <strain evidence="1 2">E262AT.01</strain>
    </source>
</reference>
<organism evidence="1 2">
    <name type="scientific">Novymonas esmeraldas</name>
    <dbReference type="NCBI Taxonomy" id="1808958"/>
    <lineage>
        <taxon>Eukaryota</taxon>
        <taxon>Discoba</taxon>
        <taxon>Euglenozoa</taxon>
        <taxon>Kinetoplastea</taxon>
        <taxon>Metakinetoplastina</taxon>
        <taxon>Trypanosomatida</taxon>
        <taxon>Trypanosomatidae</taxon>
        <taxon>Novymonas</taxon>
    </lineage>
</organism>